<feature type="non-terminal residue" evidence="1">
    <location>
        <position position="1"/>
    </location>
</feature>
<name>A0AC61SB21_9EURY</name>
<reference evidence="1" key="1">
    <citation type="submission" date="2018-09" db="EMBL/GenBank/DDBJ databases">
        <title>A genomic encyclopedia of anaerobic methanotrophic archaea.</title>
        <authorList>
            <person name="Skennerton C.T."/>
            <person name="Chadwick G.L."/>
            <person name="Laso-Perez R."/>
            <person name="Leu A.O."/>
            <person name="Speth D.R."/>
            <person name="Yu H."/>
            <person name="Morgan-Lang C."/>
            <person name="Hatzenpichler R."/>
            <person name="Goudeau D."/>
            <person name="Malmstrom R."/>
            <person name="Woyke T."/>
            <person name="Hallam S."/>
            <person name="Tyson G.W."/>
            <person name="Wegener G."/>
            <person name="Boetius A."/>
            <person name="Orphan V.J."/>
        </authorList>
    </citation>
    <scope>NUCLEOTIDE SEQUENCE</scope>
    <source>
        <strain evidence="1">CONS3730D10UFb2</strain>
    </source>
</reference>
<organism evidence="1 2">
    <name type="scientific">Candidatus Methanomarinus sp</name>
    <dbReference type="NCBI Taxonomy" id="3386244"/>
    <lineage>
        <taxon>Archaea</taxon>
        <taxon>Methanobacteriati</taxon>
        <taxon>Methanobacteriota</taxon>
        <taxon>Stenosarchaea group</taxon>
        <taxon>Methanomicrobia</taxon>
        <taxon>Methanosarcinales</taxon>
        <taxon>ANME-2 cluster</taxon>
        <taxon>Candidatus Methanocomedenaceae</taxon>
        <taxon>Candidatus Methanomarinus</taxon>
    </lineage>
</organism>
<dbReference type="Proteomes" id="UP000315423">
    <property type="component" value="Unassembled WGS sequence"/>
</dbReference>
<dbReference type="EMBL" id="QYBA01000111">
    <property type="protein sequence ID" value="TKY91902.1"/>
    <property type="molecule type" value="Genomic_DNA"/>
</dbReference>
<evidence type="ECO:0000313" key="1">
    <source>
        <dbReference type="EMBL" id="TKY91902.1"/>
    </source>
</evidence>
<accession>A0AC61SB21</accession>
<gene>
    <name evidence="1" type="ORF">C5S46_03455</name>
</gene>
<protein>
    <submittedName>
        <fullName evidence="1">Uncharacterized protein</fullName>
    </submittedName>
</protein>
<comment type="caution">
    <text evidence="1">The sequence shown here is derived from an EMBL/GenBank/DDBJ whole genome shotgun (WGS) entry which is preliminary data.</text>
</comment>
<proteinExistence type="predicted"/>
<sequence>DADGDGVCDNFGNRANFVDENGDGICDNIGENGRDDDDDGIPNGQDSDHSKNLRDGSGHKHGHGRNR</sequence>
<evidence type="ECO:0000313" key="2">
    <source>
        <dbReference type="Proteomes" id="UP000315423"/>
    </source>
</evidence>